<dbReference type="Proteomes" id="UP001186974">
    <property type="component" value="Unassembled WGS sequence"/>
</dbReference>
<protein>
    <submittedName>
        <fullName evidence="1">Uncharacterized protein</fullName>
    </submittedName>
</protein>
<gene>
    <name evidence="1" type="ORF">LTS18_003322</name>
</gene>
<evidence type="ECO:0000313" key="1">
    <source>
        <dbReference type="EMBL" id="KAK3080023.1"/>
    </source>
</evidence>
<name>A0ACC3DTB5_9PEZI</name>
<keyword evidence="2" id="KW-1185">Reference proteome</keyword>
<organism evidence="1 2">
    <name type="scientific">Coniosporium uncinatum</name>
    <dbReference type="NCBI Taxonomy" id="93489"/>
    <lineage>
        <taxon>Eukaryota</taxon>
        <taxon>Fungi</taxon>
        <taxon>Dikarya</taxon>
        <taxon>Ascomycota</taxon>
        <taxon>Pezizomycotina</taxon>
        <taxon>Dothideomycetes</taxon>
        <taxon>Dothideomycetes incertae sedis</taxon>
        <taxon>Coniosporium</taxon>
    </lineage>
</organism>
<evidence type="ECO:0000313" key="2">
    <source>
        <dbReference type="Proteomes" id="UP001186974"/>
    </source>
</evidence>
<dbReference type="EMBL" id="JAWDJW010000784">
    <property type="protein sequence ID" value="KAK3080023.1"/>
    <property type="molecule type" value="Genomic_DNA"/>
</dbReference>
<accession>A0ACC3DTB5</accession>
<feature type="non-terminal residue" evidence="1">
    <location>
        <position position="1"/>
    </location>
</feature>
<comment type="caution">
    <text evidence="1">The sequence shown here is derived from an EMBL/GenBank/DDBJ whole genome shotgun (WGS) entry which is preliminary data.</text>
</comment>
<proteinExistence type="predicted"/>
<reference evidence="1" key="1">
    <citation type="submission" date="2024-09" db="EMBL/GenBank/DDBJ databases">
        <title>Black Yeasts Isolated from many extreme environments.</title>
        <authorList>
            <person name="Coleine C."/>
            <person name="Stajich J.E."/>
            <person name="Selbmann L."/>
        </authorList>
    </citation>
    <scope>NUCLEOTIDE SEQUENCE</scope>
    <source>
        <strain evidence="1">CCFEE 5737</strain>
    </source>
</reference>
<sequence>YSTPRTIILRPHFQSQSTKPKMSAPQEGRNSPDPENQPGSQQQDTPASNVNDQGQQPEEGTKDANAEQLKALESNPTHILQKSAEEKTSKTM</sequence>